<accession>A0AAU9JLA4</accession>
<evidence type="ECO:0000256" key="2">
    <source>
        <dbReference type="ARBA" id="ARBA00022574"/>
    </source>
</evidence>
<dbReference type="EMBL" id="CAJZBQ010000040">
    <property type="protein sequence ID" value="CAG9326483.1"/>
    <property type="molecule type" value="Genomic_DNA"/>
</dbReference>
<dbReference type="PROSITE" id="PS50082">
    <property type="entry name" value="WD_REPEATS_2"/>
    <property type="match status" value="3"/>
</dbReference>
<reference evidence="6" key="1">
    <citation type="submission" date="2021-09" db="EMBL/GenBank/DDBJ databases">
        <authorList>
            <consortium name="AG Swart"/>
            <person name="Singh M."/>
            <person name="Singh A."/>
            <person name="Seah K."/>
            <person name="Emmerich C."/>
        </authorList>
    </citation>
    <scope>NUCLEOTIDE SEQUENCE</scope>
    <source>
        <strain evidence="6">ATCC30299</strain>
    </source>
</reference>
<dbReference type="SUPFAM" id="SSF50978">
    <property type="entry name" value="WD40 repeat-like"/>
    <property type="match status" value="1"/>
</dbReference>
<dbReference type="InterPro" id="IPR015943">
    <property type="entry name" value="WD40/YVTN_repeat-like_dom_sf"/>
</dbReference>
<evidence type="ECO:0000256" key="3">
    <source>
        <dbReference type="ARBA" id="ARBA00022737"/>
    </source>
</evidence>
<dbReference type="GO" id="GO:0032040">
    <property type="term" value="C:small-subunit processome"/>
    <property type="evidence" value="ECO:0007669"/>
    <property type="project" value="TreeGrafter"/>
</dbReference>
<feature type="repeat" description="WD" evidence="4">
    <location>
        <begin position="114"/>
        <end position="154"/>
    </location>
</feature>
<dbReference type="InterPro" id="IPR020472">
    <property type="entry name" value="WD40_PAC1"/>
</dbReference>
<dbReference type="InterPro" id="IPR007148">
    <property type="entry name" value="SSU_processome_Utp12"/>
</dbReference>
<dbReference type="InterPro" id="IPR027145">
    <property type="entry name" value="PWP2"/>
</dbReference>
<dbReference type="PRINTS" id="PR00320">
    <property type="entry name" value="GPROTEINBRPT"/>
</dbReference>
<comment type="similarity">
    <text evidence="1">Belongs to the WD repeat PWP2 family.</text>
</comment>
<dbReference type="Pfam" id="PF04003">
    <property type="entry name" value="Utp12"/>
    <property type="match status" value="1"/>
</dbReference>
<feature type="domain" description="Small-subunit processome Utp12" evidence="5">
    <location>
        <begin position="473"/>
        <end position="571"/>
    </location>
</feature>
<dbReference type="InterPro" id="IPR036322">
    <property type="entry name" value="WD40_repeat_dom_sf"/>
</dbReference>
<sequence length="572" mass="63936">MIGHMLVVGFKTGNFALYSVNEKEVTVIHTLNMSDFEINAISINNSGEWLAFASKTLGQLLVWEWKSENYVLRQMGHSSQIITASFSPDGNIIATGGIDGKVKLWEKGLCFATFSEHTNGIVDLAFSKTNAVLSASKDGTVRAYDIARYKQFRVMTTNTPVEFTCMALDNSGEFVCAGAVDYQIYIWALQTGILCDVLSGHTAPVSCVAFSALNLLITGSWDKTVRIWDIFEGKGECEVIDHHSEVHALCIRGDGKEIGIAGNNGELYFWKLPEAEDHGFIEGKHDIAGGRGKFDRFTAKNNANNKNFNSISYSPDGNLLLAAGNSKYGCIYDLRHKVLLHRFSYTENRSLSGVLDKLNSKDMTEAGPINEFEIDEYNLQDDVDEFGIPQPHRPGDIMRKANKEVRANKVIYAQNGKQFGIVTTEGLLVYSCDSEERFLPLNLGIEVTRGNTVKALVEEEYTKAMILALQLGEDYLQRDVIIRVPDIDVAAVVQQISGAELLRLIKLLAKEAERSRELGLILTWVKEICKFHSKSLKAANEIRSLLRSLAKKYQELSWMCRENTYTLQYLSR</sequence>
<feature type="repeat" description="WD" evidence="4">
    <location>
        <begin position="198"/>
        <end position="230"/>
    </location>
</feature>
<dbReference type="Gene3D" id="2.130.10.10">
    <property type="entry name" value="YVTN repeat-like/Quinoprotein amine dehydrogenase"/>
    <property type="match status" value="2"/>
</dbReference>
<evidence type="ECO:0000256" key="1">
    <source>
        <dbReference type="ARBA" id="ARBA00010226"/>
    </source>
</evidence>
<comment type="caution">
    <text evidence="6">The sequence shown here is derived from an EMBL/GenBank/DDBJ whole genome shotgun (WGS) entry which is preliminary data.</text>
</comment>
<dbReference type="SMART" id="SM00320">
    <property type="entry name" value="WD40"/>
    <property type="match status" value="7"/>
</dbReference>
<keyword evidence="3" id="KW-0677">Repeat</keyword>
<dbReference type="InterPro" id="IPR019775">
    <property type="entry name" value="WD40_repeat_CS"/>
</dbReference>
<dbReference type="SUPFAM" id="SSF69322">
    <property type="entry name" value="Tricorn protease domain 2"/>
    <property type="match status" value="1"/>
</dbReference>
<dbReference type="CDD" id="cd00200">
    <property type="entry name" value="WD40"/>
    <property type="match status" value="1"/>
</dbReference>
<evidence type="ECO:0000313" key="7">
    <source>
        <dbReference type="Proteomes" id="UP001162131"/>
    </source>
</evidence>
<dbReference type="PROSITE" id="PS00678">
    <property type="entry name" value="WD_REPEATS_1"/>
    <property type="match status" value="1"/>
</dbReference>
<gene>
    <name evidence="6" type="ORF">BSTOLATCC_MIC40909</name>
</gene>
<dbReference type="PANTHER" id="PTHR19858">
    <property type="entry name" value="WD40 REPEAT PROTEIN"/>
    <property type="match status" value="1"/>
</dbReference>
<dbReference type="GO" id="GO:0000462">
    <property type="term" value="P:maturation of SSU-rRNA from tricistronic rRNA transcript (SSU-rRNA, 5.8S rRNA, LSU-rRNA)"/>
    <property type="evidence" value="ECO:0007669"/>
    <property type="project" value="TreeGrafter"/>
</dbReference>
<feature type="repeat" description="WD" evidence="4">
    <location>
        <begin position="74"/>
        <end position="106"/>
    </location>
</feature>
<dbReference type="Proteomes" id="UP001162131">
    <property type="component" value="Unassembled WGS sequence"/>
</dbReference>
<dbReference type="InterPro" id="IPR001680">
    <property type="entry name" value="WD40_rpt"/>
</dbReference>
<organism evidence="6 7">
    <name type="scientific">Blepharisma stoltei</name>
    <dbReference type="NCBI Taxonomy" id="1481888"/>
    <lineage>
        <taxon>Eukaryota</taxon>
        <taxon>Sar</taxon>
        <taxon>Alveolata</taxon>
        <taxon>Ciliophora</taxon>
        <taxon>Postciliodesmatophora</taxon>
        <taxon>Heterotrichea</taxon>
        <taxon>Heterotrichida</taxon>
        <taxon>Blepharismidae</taxon>
        <taxon>Blepharisma</taxon>
    </lineage>
</organism>
<protein>
    <recommendedName>
        <fullName evidence="5">Small-subunit processome Utp12 domain-containing protein</fullName>
    </recommendedName>
</protein>
<evidence type="ECO:0000259" key="5">
    <source>
        <dbReference type="Pfam" id="PF04003"/>
    </source>
</evidence>
<keyword evidence="7" id="KW-1185">Reference proteome</keyword>
<dbReference type="PROSITE" id="PS50294">
    <property type="entry name" value="WD_REPEATS_REGION"/>
    <property type="match status" value="2"/>
</dbReference>
<dbReference type="Pfam" id="PF00400">
    <property type="entry name" value="WD40"/>
    <property type="match status" value="3"/>
</dbReference>
<keyword evidence="2 4" id="KW-0853">WD repeat</keyword>
<evidence type="ECO:0000313" key="6">
    <source>
        <dbReference type="EMBL" id="CAG9326483.1"/>
    </source>
</evidence>
<proteinExistence type="inferred from homology"/>
<dbReference type="PANTHER" id="PTHR19858:SF0">
    <property type="entry name" value="PERIODIC TRYPTOPHAN PROTEIN 2 HOMOLOG"/>
    <property type="match status" value="1"/>
</dbReference>
<dbReference type="GO" id="GO:0034388">
    <property type="term" value="C:Pwp2p-containing subcomplex of 90S preribosome"/>
    <property type="evidence" value="ECO:0007669"/>
    <property type="project" value="TreeGrafter"/>
</dbReference>
<dbReference type="GO" id="GO:0000028">
    <property type="term" value="P:ribosomal small subunit assembly"/>
    <property type="evidence" value="ECO:0007669"/>
    <property type="project" value="TreeGrafter"/>
</dbReference>
<evidence type="ECO:0000256" key="4">
    <source>
        <dbReference type="PROSITE-ProRule" id="PRU00221"/>
    </source>
</evidence>
<dbReference type="AlphaFoldDB" id="A0AAU9JLA4"/>
<name>A0AAU9JLA4_9CILI</name>